<keyword evidence="8" id="KW-1185">Reference proteome</keyword>
<feature type="transmembrane region" description="Helical" evidence="6">
    <location>
        <begin position="49"/>
        <end position="70"/>
    </location>
</feature>
<dbReference type="PANTHER" id="PTHR39087:SF2">
    <property type="entry name" value="UPF0104 MEMBRANE PROTEIN MJ1595"/>
    <property type="match status" value="1"/>
</dbReference>
<comment type="catalytic activity">
    <reaction evidence="6">
        <text>L-lysyl-tRNA(Lys) + a 1,2-diacyl-sn-glycero-3-phospho-(1'-sn-glycerol) = a 1,2-diacyl-sn-glycero-3-phospho-1'-(3'-O-L-lysyl)-sn-glycerol + tRNA(Lys)</text>
        <dbReference type="Rhea" id="RHEA:10668"/>
        <dbReference type="Rhea" id="RHEA-COMP:9696"/>
        <dbReference type="Rhea" id="RHEA-COMP:9697"/>
        <dbReference type="ChEBI" id="CHEBI:64716"/>
        <dbReference type="ChEBI" id="CHEBI:75792"/>
        <dbReference type="ChEBI" id="CHEBI:78442"/>
        <dbReference type="ChEBI" id="CHEBI:78529"/>
        <dbReference type="EC" id="2.3.2.3"/>
    </reaction>
</comment>
<evidence type="ECO:0000256" key="3">
    <source>
        <dbReference type="ARBA" id="ARBA00022692"/>
    </source>
</evidence>
<feature type="transmembrane region" description="Helical" evidence="6">
    <location>
        <begin position="130"/>
        <end position="149"/>
    </location>
</feature>
<organism evidence="7 8">
    <name type="scientific">Clostridium gallinarum</name>
    <dbReference type="NCBI Taxonomy" id="2762246"/>
    <lineage>
        <taxon>Bacteria</taxon>
        <taxon>Bacillati</taxon>
        <taxon>Bacillota</taxon>
        <taxon>Clostridia</taxon>
        <taxon>Eubacteriales</taxon>
        <taxon>Clostridiaceae</taxon>
        <taxon>Clostridium</taxon>
    </lineage>
</organism>
<evidence type="ECO:0000256" key="2">
    <source>
        <dbReference type="ARBA" id="ARBA00022475"/>
    </source>
</evidence>
<keyword evidence="6" id="KW-0808">Transferase</keyword>
<comment type="subcellular location">
    <subcellularLocation>
        <location evidence="1 6">Cell membrane</location>
        <topology evidence="1 6">Multi-pass membrane protein</topology>
    </subcellularLocation>
</comment>
<evidence type="ECO:0000256" key="1">
    <source>
        <dbReference type="ARBA" id="ARBA00004651"/>
    </source>
</evidence>
<comment type="similarity">
    <text evidence="6">Belongs to the LPG synthase family.</text>
</comment>
<dbReference type="InterPro" id="IPR022791">
    <property type="entry name" value="L-PG_synthase/AglD"/>
</dbReference>
<keyword evidence="2" id="KW-1003">Cell membrane</keyword>
<evidence type="ECO:0000256" key="5">
    <source>
        <dbReference type="ARBA" id="ARBA00023136"/>
    </source>
</evidence>
<accession>A0ABR8Q6G6</accession>
<gene>
    <name evidence="6" type="primary">mprF</name>
    <name evidence="7" type="ORF">H9660_12790</name>
</gene>
<evidence type="ECO:0000313" key="8">
    <source>
        <dbReference type="Proteomes" id="UP000640335"/>
    </source>
</evidence>
<feature type="transmembrane region" description="Helical" evidence="6">
    <location>
        <begin position="91"/>
        <end position="110"/>
    </location>
</feature>
<sequence>MLLKVENKIKAKIRVMVSIIIFVIILLQFKKVFSEFDINTFCLYKDKLSFMSLSLIITLGLISYLPLSLYDFIIKDVCEISLNNRDLYKSSWIASSISSIVGFGGTSAIALKSYFYSPYIKDKTALVKEVSKVVLLNFTGFSVICLIYSIINIRDLYNIDIIKLGIFLASLYMPILIMYNLNRYICENKKEVAINNIKIMILSTIEWIAMALLLFSILKMLGVSLSISKIFPIYVTASAIGIISMMPGGIGGFDISFILGVSSLGVNKEEAVLALVLYRISYYIIPLTVGIFLFLYERKRKINKSCFKILKLGLCKIKYNKSN</sequence>
<name>A0ABR8Q6G6_9CLOT</name>
<evidence type="ECO:0000256" key="4">
    <source>
        <dbReference type="ARBA" id="ARBA00022989"/>
    </source>
</evidence>
<keyword evidence="6" id="KW-0443">Lipid metabolism</keyword>
<evidence type="ECO:0000313" key="7">
    <source>
        <dbReference type="EMBL" id="MBD7916023.1"/>
    </source>
</evidence>
<evidence type="ECO:0000256" key="6">
    <source>
        <dbReference type="RuleBase" id="RU363042"/>
    </source>
</evidence>
<dbReference type="EC" id="2.3.2.3" evidence="6"/>
<feature type="transmembrane region" description="Helical" evidence="6">
    <location>
        <begin position="233"/>
        <end position="259"/>
    </location>
</feature>
<comment type="function">
    <text evidence="6">Catalyzes the transfer of a lysyl group from L-lysyl-tRNA(Lys) to membrane-bound phosphatidylglycerol (PG), which produces lysylphosphatidylglycerol (LPG), a major component of the bacterial membrane with a positive net charge. LPG synthesis contributes to bacterial virulence as it is involved in the resistance mechanism against cationic antimicrobial peptides (CAMP) produces by the host's immune system (defensins, cathelicidins) and by the competing microorganisms.</text>
</comment>
<protein>
    <recommendedName>
        <fullName evidence="6">Phosphatidylglycerol lysyltransferase</fullName>
        <ecNumber evidence="6">2.3.2.3</ecNumber>
    </recommendedName>
    <alternativeName>
        <fullName evidence="6">Lysylphosphatidylglycerol synthase</fullName>
    </alternativeName>
</protein>
<keyword evidence="6" id="KW-0046">Antibiotic resistance</keyword>
<feature type="transmembrane region" description="Helical" evidence="6">
    <location>
        <begin position="161"/>
        <end position="179"/>
    </location>
</feature>
<dbReference type="Proteomes" id="UP000640335">
    <property type="component" value="Unassembled WGS sequence"/>
</dbReference>
<reference evidence="7 8" key="1">
    <citation type="submission" date="2020-08" db="EMBL/GenBank/DDBJ databases">
        <title>A Genomic Blueprint of the Chicken Gut Microbiome.</title>
        <authorList>
            <person name="Gilroy R."/>
            <person name="Ravi A."/>
            <person name="Getino M."/>
            <person name="Pursley I."/>
            <person name="Horton D.L."/>
            <person name="Alikhan N.-F."/>
            <person name="Baker D."/>
            <person name="Gharbi K."/>
            <person name="Hall N."/>
            <person name="Watson M."/>
            <person name="Adriaenssens E.M."/>
            <person name="Foster-Nyarko E."/>
            <person name="Jarju S."/>
            <person name="Secka A."/>
            <person name="Antonio M."/>
            <person name="Oren A."/>
            <person name="Chaudhuri R."/>
            <person name="La Ragione R.M."/>
            <person name="Hildebrand F."/>
            <person name="Pallen M.J."/>
        </authorList>
    </citation>
    <scope>NUCLEOTIDE SEQUENCE [LARGE SCALE GENOMIC DNA]</scope>
    <source>
        <strain evidence="7 8">Sa3CUN1</strain>
    </source>
</reference>
<keyword evidence="5 6" id="KW-0472">Membrane</keyword>
<dbReference type="PANTHER" id="PTHR39087">
    <property type="entry name" value="UPF0104 MEMBRANE PROTEIN MJ1595"/>
    <property type="match status" value="1"/>
</dbReference>
<dbReference type="RefSeq" id="WP_191750771.1">
    <property type="nucleotide sequence ID" value="NZ_JACSQZ010000055.1"/>
</dbReference>
<keyword evidence="4 6" id="KW-1133">Transmembrane helix</keyword>
<proteinExistence type="inferred from homology"/>
<feature type="transmembrane region" description="Helical" evidence="6">
    <location>
        <begin position="199"/>
        <end position="221"/>
    </location>
</feature>
<keyword evidence="3 6" id="KW-0812">Transmembrane</keyword>
<dbReference type="Pfam" id="PF03706">
    <property type="entry name" value="LPG_synthase_TM"/>
    <property type="match status" value="1"/>
</dbReference>
<feature type="transmembrane region" description="Helical" evidence="6">
    <location>
        <begin position="271"/>
        <end position="295"/>
    </location>
</feature>
<comment type="caution">
    <text evidence="7">The sequence shown here is derived from an EMBL/GenBank/DDBJ whole genome shotgun (WGS) entry which is preliminary data.</text>
</comment>
<feature type="transmembrane region" description="Helical" evidence="6">
    <location>
        <begin position="12"/>
        <end position="29"/>
    </location>
</feature>
<dbReference type="EMBL" id="JACSQZ010000055">
    <property type="protein sequence ID" value="MBD7916023.1"/>
    <property type="molecule type" value="Genomic_DNA"/>
</dbReference>